<organism evidence="4">
    <name type="scientific">Thelazia callipaeda</name>
    <name type="common">Oriental eyeworm</name>
    <name type="synonym">Parasitic nematode</name>
    <dbReference type="NCBI Taxonomy" id="103827"/>
    <lineage>
        <taxon>Eukaryota</taxon>
        <taxon>Metazoa</taxon>
        <taxon>Ecdysozoa</taxon>
        <taxon>Nematoda</taxon>
        <taxon>Chromadorea</taxon>
        <taxon>Rhabditida</taxon>
        <taxon>Spirurina</taxon>
        <taxon>Spiruromorpha</taxon>
        <taxon>Thelazioidea</taxon>
        <taxon>Thelaziidae</taxon>
        <taxon>Thelazia</taxon>
    </lineage>
</organism>
<evidence type="ECO:0000313" key="2">
    <source>
        <dbReference type="EMBL" id="VDN05436.1"/>
    </source>
</evidence>
<evidence type="ECO:0000313" key="3">
    <source>
        <dbReference type="Proteomes" id="UP000276776"/>
    </source>
</evidence>
<accession>A0A0N5D4N4</accession>
<dbReference type="OMA" id="WANRLRG"/>
<reference evidence="2 3" key="2">
    <citation type="submission" date="2018-11" db="EMBL/GenBank/DDBJ databases">
        <authorList>
            <consortium name="Pathogen Informatics"/>
        </authorList>
    </citation>
    <scope>NUCLEOTIDE SEQUENCE [LARGE SCALE GENOMIC DNA]</scope>
</reference>
<sequence>MAQNGNQSEKIRNWIVNLQAESDRRLEEVSQHIVSNEIFKDYVEEISKISKEVLQQRFFDFAASCSRPSAGTHKKSAAKTNENTLKKTKVQQCGANTWVSRLREPISQPLESCVRRNVPCSQATMKTPTHSNSKPLMLRTPSGNVRLPRAITPKVQNTGGVKFRTLGREEVAFSIAGTPVVAKNEKSNDSTSIVNELLHANDDELTPQTRKAVQGMRQILGRIHISDE</sequence>
<dbReference type="AlphaFoldDB" id="A0A0N5D4N4"/>
<proteinExistence type="predicted"/>
<evidence type="ECO:0000313" key="4">
    <source>
        <dbReference type="WBParaSite" id="TCLT_0000793801-mRNA-1"/>
    </source>
</evidence>
<gene>
    <name evidence="2" type="ORF">TCLT_LOCUS7927</name>
</gene>
<dbReference type="WBParaSite" id="TCLT_0000793801-mRNA-1">
    <property type="protein sequence ID" value="TCLT_0000793801-mRNA-1"/>
    <property type="gene ID" value="TCLT_0000793801"/>
</dbReference>
<name>A0A0N5D4N4_THECL</name>
<dbReference type="Proteomes" id="UP000276776">
    <property type="component" value="Unassembled WGS sequence"/>
</dbReference>
<protein>
    <submittedName>
        <fullName evidence="4">Nbl1_Borealin_N domain-containing protein</fullName>
    </submittedName>
</protein>
<keyword evidence="3" id="KW-1185">Reference proteome</keyword>
<feature type="compositionally biased region" description="Polar residues" evidence="1">
    <location>
        <begin position="124"/>
        <end position="134"/>
    </location>
</feature>
<feature type="region of interest" description="Disordered" evidence="1">
    <location>
        <begin position="124"/>
        <end position="144"/>
    </location>
</feature>
<evidence type="ECO:0000256" key="1">
    <source>
        <dbReference type="SAM" id="MobiDB-lite"/>
    </source>
</evidence>
<dbReference type="EMBL" id="UYYF01004560">
    <property type="protein sequence ID" value="VDN05436.1"/>
    <property type="molecule type" value="Genomic_DNA"/>
</dbReference>
<reference evidence="4" key="1">
    <citation type="submission" date="2017-02" db="UniProtKB">
        <authorList>
            <consortium name="WormBaseParasite"/>
        </authorList>
    </citation>
    <scope>IDENTIFICATION</scope>
</reference>
<dbReference type="OrthoDB" id="5801106at2759"/>